<dbReference type="InterPro" id="IPR037914">
    <property type="entry name" value="SpoVT-AbrB_sf"/>
</dbReference>
<dbReference type="PROSITE" id="PS51740">
    <property type="entry name" value="SPOVT_ABRB"/>
    <property type="match status" value="1"/>
</dbReference>
<dbReference type="Gene3D" id="2.10.260.10">
    <property type="match status" value="1"/>
</dbReference>
<name>A0A917PHR7_9DEIO</name>
<sequence length="109" mass="12197">MRTPTRATATLSSKGQLTLPKEVRERLGVQKGDEVEFTLDDHGIHLRPRRQGDNPFLRWVQDGPVQHQADQPLIHARHAGLNEQERALLQSGPGANVIRLNDLDEDGHA</sequence>
<dbReference type="SUPFAM" id="SSF89447">
    <property type="entry name" value="AbrB/MazE/MraZ-like"/>
    <property type="match status" value="1"/>
</dbReference>
<reference evidence="3" key="1">
    <citation type="journal article" date="2014" name="Int. J. Syst. Evol. Microbiol.">
        <title>Complete genome sequence of Corynebacterium casei LMG S-19264T (=DSM 44701T), isolated from a smear-ripened cheese.</title>
        <authorList>
            <consortium name="US DOE Joint Genome Institute (JGI-PGF)"/>
            <person name="Walter F."/>
            <person name="Albersmeier A."/>
            <person name="Kalinowski J."/>
            <person name="Ruckert C."/>
        </authorList>
    </citation>
    <scope>NUCLEOTIDE SEQUENCE</scope>
    <source>
        <strain evidence="3">JCM 14371</strain>
    </source>
</reference>
<dbReference type="Pfam" id="PF04014">
    <property type="entry name" value="MazE_antitoxin"/>
    <property type="match status" value="1"/>
</dbReference>
<dbReference type="NCBIfam" id="TIGR01439">
    <property type="entry name" value="lp_hng_hel_AbrB"/>
    <property type="match status" value="1"/>
</dbReference>
<evidence type="ECO:0000313" key="3">
    <source>
        <dbReference type="EMBL" id="GGJ78393.1"/>
    </source>
</evidence>
<dbReference type="GO" id="GO:0003677">
    <property type="term" value="F:DNA binding"/>
    <property type="evidence" value="ECO:0007669"/>
    <property type="project" value="UniProtKB-UniRule"/>
</dbReference>
<evidence type="ECO:0000256" key="1">
    <source>
        <dbReference type="PROSITE-ProRule" id="PRU01076"/>
    </source>
</evidence>
<evidence type="ECO:0000259" key="2">
    <source>
        <dbReference type="PROSITE" id="PS51740"/>
    </source>
</evidence>
<dbReference type="RefSeq" id="WP_188963417.1">
    <property type="nucleotide sequence ID" value="NZ_BMOE01000007.1"/>
</dbReference>
<keyword evidence="1" id="KW-0238">DNA-binding</keyword>
<keyword evidence="4" id="KW-1185">Reference proteome</keyword>
<dbReference type="EMBL" id="BMOE01000007">
    <property type="protein sequence ID" value="GGJ78393.1"/>
    <property type="molecule type" value="Genomic_DNA"/>
</dbReference>
<reference evidence="3" key="2">
    <citation type="submission" date="2020-09" db="EMBL/GenBank/DDBJ databases">
        <authorList>
            <person name="Sun Q."/>
            <person name="Ohkuma M."/>
        </authorList>
    </citation>
    <scope>NUCLEOTIDE SEQUENCE</scope>
    <source>
        <strain evidence="3">JCM 14371</strain>
    </source>
</reference>
<feature type="domain" description="SpoVT-AbrB" evidence="2">
    <location>
        <begin position="6"/>
        <end position="51"/>
    </location>
</feature>
<dbReference type="Proteomes" id="UP000635726">
    <property type="component" value="Unassembled WGS sequence"/>
</dbReference>
<dbReference type="AlphaFoldDB" id="A0A917PHR7"/>
<dbReference type="SMART" id="SM00966">
    <property type="entry name" value="SpoVT_AbrB"/>
    <property type="match status" value="1"/>
</dbReference>
<evidence type="ECO:0000313" key="4">
    <source>
        <dbReference type="Proteomes" id="UP000635726"/>
    </source>
</evidence>
<proteinExistence type="predicted"/>
<protein>
    <recommendedName>
        <fullName evidence="2">SpoVT-AbrB domain-containing protein</fullName>
    </recommendedName>
</protein>
<gene>
    <name evidence="3" type="ORF">GCM10008939_22880</name>
</gene>
<organism evidence="3 4">
    <name type="scientific">Deinococcus aquiradiocola</name>
    <dbReference type="NCBI Taxonomy" id="393059"/>
    <lineage>
        <taxon>Bacteria</taxon>
        <taxon>Thermotogati</taxon>
        <taxon>Deinococcota</taxon>
        <taxon>Deinococci</taxon>
        <taxon>Deinococcales</taxon>
        <taxon>Deinococcaceae</taxon>
        <taxon>Deinococcus</taxon>
    </lineage>
</organism>
<accession>A0A917PHR7</accession>
<comment type="caution">
    <text evidence="3">The sequence shown here is derived from an EMBL/GenBank/DDBJ whole genome shotgun (WGS) entry which is preliminary data.</text>
</comment>
<dbReference type="InterPro" id="IPR007159">
    <property type="entry name" value="SpoVT-AbrB_dom"/>
</dbReference>